<sequence length="529" mass="55364">MQVSTTPSCRRLPAGRFFLALTLAAALASTAAAQSPYATTLVAHNGAFGGAALYNDPLAVLGEPTRVANNNDPVIGTAPYHIKIVEPAYNRDLAGNKIITTLSRKSNGGGYDYGFITVKFDQPIVDDPTNPYGIDLNVFGNSFYVGNGFVSDSSDMRAYNLVGGLFAEPVVISVSPDNVNWYTYANGPYGDTAFPTQGTQWSGAQHDATGNGWTSTPTDFTKPVNPTLDAVLGVQGQQLSAANAIGMYLNSGGGTGIDLAPTGFSSIQYVRVEATAQFRDGEIDGFADVRPMTLGDSLSITPDNVDAGTRLFFQQGADLAKSAVIADFSAVADLAKLTTAPLADETALAALAGKNVLTNFALEVTTLVGDAPVAFAADYRLGVSSDYAGDGSDLQILSWSDDAWSETSFTFDATAGMALLEDWTAGEAWLAIVQTAAAPLPGDYDDNGLVDGADFLAWQRAYGGSMPLPNETASPGIVDAEDLNVWKQHFGASGAASQAVVQVPEPSAVTLAVLGIVACSRRKFRLSHK</sequence>
<evidence type="ECO:0000313" key="3">
    <source>
        <dbReference type="Proteomes" id="UP000326837"/>
    </source>
</evidence>
<dbReference type="EMBL" id="AP021861">
    <property type="protein sequence ID" value="BBO34117.1"/>
    <property type="molecule type" value="Genomic_DNA"/>
</dbReference>
<keyword evidence="1" id="KW-0732">Signal</keyword>
<dbReference type="Proteomes" id="UP000326837">
    <property type="component" value="Chromosome"/>
</dbReference>
<feature type="signal peptide" evidence="1">
    <location>
        <begin position="1"/>
        <end position="33"/>
    </location>
</feature>
<protein>
    <recommendedName>
        <fullName evidence="4">PEP-CTERM protein-sorting domain-containing protein</fullName>
    </recommendedName>
</protein>
<accession>A0A5K7XDK4</accession>
<dbReference type="KEGG" id="lpav:PLANPX_3729"/>
<evidence type="ECO:0008006" key="4">
    <source>
        <dbReference type="Google" id="ProtNLM"/>
    </source>
</evidence>
<name>A0A5K7XDK4_9BACT</name>
<keyword evidence="3" id="KW-1185">Reference proteome</keyword>
<feature type="chain" id="PRO_5025039748" description="PEP-CTERM protein-sorting domain-containing protein" evidence="1">
    <location>
        <begin position="34"/>
        <end position="529"/>
    </location>
</feature>
<dbReference type="AlphaFoldDB" id="A0A5K7XDK4"/>
<organism evidence="2 3">
    <name type="scientific">Lacipirellula parvula</name>
    <dbReference type="NCBI Taxonomy" id="2650471"/>
    <lineage>
        <taxon>Bacteria</taxon>
        <taxon>Pseudomonadati</taxon>
        <taxon>Planctomycetota</taxon>
        <taxon>Planctomycetia</taxon>
        <taxon>Pirellulales</taxon>
        <taxon>Lacipirellulaceae</taxon>
        <taxon>Lacipirellula</taxon>
    </lineage>
</organism>
<reference evidence="3" key="1">
    <citation type="submission" date="2019-10" db="EMBL/GenBank/DDBJ databases">
        <title>Lacipirellula parvula gen. nov., sp. nov., representing a lineage of planctomycetes widespread in freshwater anoxic habitats, and description of the family Lacipirellulaceae.</title>
        <authorList>
            <person name="Dedysh S.N."/>
            <person name="Kulichevskaya I.S."/>
            <person name="Beletsky A.V."/>
            <person name="Rakitin A.L."/>
            <person name="Mardanov A.V."/>
            <person name="Ivanova A.A."/>
            <person name="Saltykova V.X."/>
            <person name="Rijpstra W.I.C."/>
            <person name="Sinninghe Damste J.S."/>
            <person name="Ravin N.V."/>
        </authorList>
    </citation>
    <scope>NUCLEOTIDE SEQUENCE [LARGE SCALE GENOMIC DNA]</scope>
    <source>
        <strain evidence="3">PX69</strain>
    </source>
</reference>
<gene>
    <name evidence="2" type="ORF">PLANPX_3729</name>
</gene>
<evidence type="ECO:0000256" key="1">
    <source>
        <dbReference type="SAM" id="SignalP"/>
    </source>
</evidence>
<dbReference type="PROSITE" id="PS00018">
    <property type="entry name" value="EF_HAND_1"/>
    <property type="match status" value="1"/>
</dbReference>
<dbReference type="InterPro" id="IPR018247">
    <property type="entry name" value="EF_Hand_1_Ca_BS"/>
</dbReference>
<dbReference type="RefSeq" id="WP_152099756.1">
    <property type="nucleotide sequence ID" value="NZ_AP021861.1"/>
</dbReference>
<proteinExistence type="predicted"/>
<evidence type="ECO:0000313" key="2">
    <source>
        <dbReference type="EMBL" id="BBO34117.1"/>
    </source>
</evidence>